<feature type="region of interest" description="Disordered" evidence="1">
    <location>
        <begin position="1"/>
        <end position="36"/>
    </location>
</feature>
<evidence type="ECO:0000313" key="3">
    <source>
        <dbReference type="Proteomes" id="UP000269945"/>
    </source>
</evidence>
<comment type="caution">
    <text evidence="2">The sequence shown here is derived from an EMBL/GenBank/DDBJ whole genome shotgun (WGS) entry which is preliminary data.</text>
</comment>
<dbReference type="EMBL" id="CYRY02001534">
    <property type="protein sequence ID" value="VCW66173.1"/>
    <property type="molecule type" value="Genomic_DNA"/>
</dbReference>
<dbReference type="Proteomes" id="UP000269945">
    <property type="component" value="Unassembled WGS sequence"/>
</dbReference>
<keyword evidence="3" id="KW-1185">Reference proteome</keyword>
<name>A0A9X9LED4_GULGU</name>
<reference evidence="2 3" key="1">
    <citation type="submission" date="2018-10" db="EMBL/GenBank/DDBJ databases">
        <authorList>
            <person name="Ekblom R."/>
            <person name="Jareborg N."/>
        </authorList>
    </citation>
    <scope>NUCLEOTIDE SEQUENCE [LARGE SCALE GENOMIC DNA]</scope>
    <source>
        <tissue evidence="2">Muscle</tissue>
    </source>
</reference>
<accession>A0A9X9LED4</accession>
<organism evidence="2 3">
    <name type="scientific">Gulo gulo</name>
    <name type="common">Wolverine</name>
    <name type="synonym">Gluton</name>
    <dbReference type="NCBI Taxonomy" id="48420"/>
    <lineage>
        <taxon>Eukaryota</taxon>
        <taxon>Metazoa</taxon>
        <taxon>Chordata</taxon>
        <taxon>Craniata</taxon>
        <taxon>Vertebrata</taxon>
        <taxon>Euteleostomi</taxon>
        <taxon>Mammalia</taxon>
        <taxon>Eutheria</taxon>
        <taxon>Laurasiatheria</taxon>
        <taxon>Carnivora</taxon>
        <taxon>Caniformia</taxon>
        <taxon>Musteloidea</taxon>
        <taxon>Mustelidae</taxon>
        <taxon>Guloninae</taxon>
        <taxon>Gulo</taxon>
    </lineage>
</organism>
<sequence>VLLRRGVNRPGGCRAGGLLHPGVRHASDGPGRPSRELSAHLSLTSMAQNDSTTGDSLQ</sequence>
<evidence type="ECO:0000313" key="2">
    <source>
        <dbReference type="EMBL" id="VCW66173.1"/>
    </source>
</evidence>
<evidence type="ECO:0000256" key="1">
    <source>
        <dbReference type="SAM" id="MobiDB-lite"/>
    </source>
</evidence>
<proteinExistence type="predicted"/>
<dbReference type="AlphaFoldDB" id="A0A9X9LED4"/>
<feature type="non-terminal residue" evidence="2">
    <location>
        <position position="1"/>
    </location>
</feature>
<protein>
    <submittedName>
        <fullName evidence="2">Uncharacterized protein</fullName>
    </submittedName>
</protein>
<gene>
    <name evidence="2" type="ORF">BN2614_LOCUS1</name>
</gene>